<evidence type="ECO:0000256" key="3">
    <source>
        <dbReference type="ARBA" id="ARBA00012663"/>
    </source>
</evidence>
<dbReference type="GO" id="GO:0016020">
    <property type="term" value="C:membrane"/>
    <property type="evidence" value="ECO:0007669"/>
    <property type="project" value="TreeGrafter"/>
</dbReference>
<dbReference type="PANTHER" id="PTHR22600:SF40">
    <property type="entry name" value="BETA-HEXOSAMINIDASE 1"/>
    <property type="match status" value="1"/>
</dbReference>
<organism evidence="10 11">
    <name type="scientific">Trifolium subterraneum</name>
    <name type="common">Subterranean clover</name>
    <dbReference type="NCBI Taxonomy" id="3900"/>
    <lineage>
        <taxon>Eukaryota</taxon>
        <taxon>Viridiplantae</taxon>
        <taxon>Streptophyta</taxon>
        <taxon>Embryophyta</taxon>
        <taxon>Tracheophyta</taxon>
        <taxon>Spermatophyta</taxon>
        <taxon>Magnoliopsida</taxon>
        <taxon>eudicotyledons</taxon>
        <taxon>Gunneridae</taxon>
        <taxon>Pentapetalae</taxon>
        <taxon>rosids</taxon>
        <taxon>fabids</taxon>
        <taxon>Fabales</taxon>
        <taxon>Fabaceae</taxon>
        <taxon>Papilionoideae</taxon>
        <taxon>50 kb inversion clade</taxon>
        <taxon>NPAAA clade</taxon>
        <taxon>Hologalegina</taxon>
        <taxon>IRL clade</taxon>
        <taxon>Trifolieae</taxon>
        <taxon>Trifolium</taxon>
    </lineage>
</organism>
<dbReference type="Pfam" id="PF14845">
    <property type="entry name" value="Glycohydro_20b2"/>
    <property type="match status" value="1"/>
</dbReference>
<gene>
    <name evidence="10" type="ORF">TSUD_171590</name>
</gene>
<sequence>MCFSSSLQLKLGVDESYTLKISTANESSAAWDATIEANTVFGALRGLETFSQLCSFDYTTKTVKIRKAPWSIQDKPRFAYRGLMLGINVMAEIDVPGHGESWGAGYPDLWPSPSCREPLDVSKNYTFDVVSGILSGLRKIMLKTLNIVSNLRFLQSDMRNIFPFELFHLGGDEVNTDCWRNTPHVKEWLQKQNMTTKDAYEYFVLKAQDIALSKNWSPVNWEETFNTFPSKLHPETVVHNWLGPGVCPKAVAKGFRCIFSNQGVWYLDHLDVPWDEVYTAEPLEGIEKDEEKKLVLGGEVCMWGETADASDVQQTIWPRAAAAAERLWSPRDSTSGRNVTLTALPRLQHFRCLLNGRGVAAAPVTNYYARRAPDGPGSCYDQ</sequence>
<evidence type="ECO:0000313" key="10">
    <source>
        <dbReference type="EMBL" id="GAU17771.1"/>
    </source>
</evidence>
<dbReference type="Pfam" id="PF00728">
    <property type="entry name" value="Glyco_hydro_20"/>
    <property type="match status" value="1"/>
</dbReference>
<dbReference type="GO" id="GO:0004563">
    <property type="term" value="F:beta-N-acetylhexosaminidase activity"/>
    <property type="evidence" value="ECO:0007669"/>
    <property type="project" value="UniProtKB-EC"/>
</dbReference>
<evidence type="ECO:0000256" key="6">
    <source>
        <dbReference type="ARBA" id="ARBA00023295"/>
    </source>
</evidence>
<name>A0A2Z6LZE7_TRISU</name>
<dbReference type="SUPFAM" id="SSF51445">
    <property type="entry name" value="(Trans)glycosidases"/>
    <property type="match status" value="1"/>
</dbReference>
<dbReference type="EC" id="3.2.1.52" evidence="3"/>
<evidence type="ECO:0000256" key="1">
    <source>
        <dbReference type="ARBA" id="ARBA00001231"/>
    </source>
</evidence>
<dbReference type="AlphaFoldDB" id="A0A2Z6LZE7"/>
<dbReference type="InterPro" id="IPR017853">
    <property type="entry name" value="GH"/>
</dbReference>
<dbReference type="GO" id="GO:0005975">
    <property type="term" value="P:carbohydrate metabolic process"/>
    <property type="evidence" value="ECO:0007669"/>
    <property type="project" value="InterPro"/>
</dbReference>
<accession>A0A2Z6LZE7</accession>
<dbReference type="InterPro" id="IPR029018">
    <property type="entry name" value="Hex-like_dom2"/>
</dbReference>
<dbReference type="Proteomes" id="UP000242715">
    <property type="component" value="Unassembled WGS sequence"/>
</dbReference>
<proteinExistence type="inferred from homology"/>
<dbReference type="Gene3D" id="3.30.379.10">
    <property type="entry name" value="Chitobiase/beta-hexosaminidase domain 2-like"/>
    <property type="match status" value="1"/>
</dbReference>
<keyword evidence="6" id="KW-0326">Glycosidase</keyword>
<feature type="active site" description="Proton donor" evidence="7">
    <location>
        <position position="173"/>
    </location>
</feature>
<evidence type="ECO:0000259" key="9">
    <source>
        <dbReference type="Pfam" id="PF14845"/>
    </source>
</evidence>
<dbReference type="Gene3D" id="3.20.20.80">
    <property type="entry name" value="Glycosidases"/>
    <property type="match status" value="1"/>
</dbReference>
<reference evidence="11" key="1">
    <citation type="journal article" date="2017" name="Front. Plant Sci.">
        <title>Climate Clever Clovers: New Paradigm to Reduce the Environmental Footprint of Ruminants by Breeding Low Methanogenic Forages Utilizing Haplotype Variation.</title>
        <authorList>
            <person name="Kaur P."/>
            <person name="Appels R."/>
            <person name="Bayer P.E."/>
            <person name="Keeble-Gagnere G."/>
            <person name="Wang J."/>
            <person name="Hirakawa H."/>
            <person name="Shirasawa K."/>
            <person name="Vercoe P."/>
            <person name="Stefanova K."/>
            <person name="Durmic Z."/>
            <person name="Nichols P."/>
            <person name="Revell C."/>
            <person name="Isobe S.N."/>
            <person name="Edwards D."/>
            <person name="Erskine W."/>
        </authorList>
    </citation>
    <scope>NUCLEOTIDE SEQUENCE [LARGE SCALE GENOMIC DNA]</scope>
    <source>
        <strain evidence="11">cv. Daliak</strain>
    </source>
</reference>
<dbReference type="PANTHER" id="PTHR22600">
    <property type="entry name" value="BETA-HEXOSAMINIDASE"/>
    <property type="match status" value="1"/>
</dbReference>
<keyword evidence="4" id="KW-0378">Hydrolase</keyword>
<evidence type="ECO:0000259" key="8">
    <source>
        <dbReference type="Pfam" id="PF00728"/>
    </source>
</evidence>
<feature type="domain" description="Beta-hexosaminidase eukaryotic type N-terminal" evidence="9">
    <location>
        <begin position="8"/>
        <end position="53"/>
    </location>
</feature>
<evidence type="ECO:0000256" key="2">
    <source>
        <dbReference type="ARBA" id="ARBA00006285"/>
    </source>
</evidence>
<dbReference type="InterPro" id="IPR015883">
    <property type="entry name" value="Glyco_hydro_20_cat"/>
</dbReference>
<dbReference type="GO" id="GO:0030203">
    <property type="term" value="P:glycosaminoglycan metabolic process"/>
    <property type="evidence" value="ECO:0007669"/>
    <property type="project" value="TreeGrafter"/>
</dbReference>
<protein>
    <recommendedName>
        <fullName evidence="3">beta-N-acetylhexosaminidase</fullName>
        <ecNumber evidence="3">3.2.1.52</ecNumber>
    </recommendedName>
</protein>
<dbReference type="OrthoDB" id="428480at2759"/>
<feature type="domain" description="Glycoside hydrolase family 20 catalytic" evidence="8">
    <location>
        <begin position="84"/>
        <end position="330"/>
    </location>
</feature>
<evidence type="ECO:0000256" key="5">
    <source>
        <dbReference type="ARBA" id="ARBA00023180"/>
    </source>
</evidence>
<keyword evidence="5" id="KW-0325">Glycoprotein</keyword>
<comment type="catalytic activity">
    <reaction evidence="1">
        <text>Hydrolysis of terminal non-reducing N-acetyl-D-hexosamine residues in N-acetyl-beta-D-hexosaminides.</text>
        <dbReference type="EC" id="3.2.1.52"/>
    </reaction>
</comment>
<evidence type="ECO:0000256" key="4">
    <source>
        <dbReference type="ARBA" id="ARBA00022801"/>
    </source>
</evidence>
<evidence type="ECO:0000313" key="11">
    <source>
        <dbReference type="Proteomes" id="UP000242715"/>
    </source>
</evidence>
<evidence type="ECO:0000256" key="7">
    <source>
        <dbReference type="PIRSR" id="PIRSR625705-1"/>
    </source>
</evidence>
<keyword evidence="11" id="KW-1185">Reference proteome</keyword>
<dbReference type="InterPro" id="IPR029019">
    <property type="entry name" value="HEX_eukaryotic_N"/>
</dbReference>
<dbReference type="PRINTS" id="PR00738">
    <property type="entry name" value="GLHYDRLASE20"/>
</dbReference>
<dbReference type="InterPro" id="IPR025705">
    <property type="entry name" value="Beta_hexosaminidase_sua/sub"/>
</dbReference>
<dbReference type="EMBL" id="DF973176">
    <property type="protein sequence ID" value="GAU17771.1"/>
    <property type="molecule type" value="Genomic_DNA"/>
</dbReference>
<dbReference type="SUPFAM" id="SSF55545">
    <property type="entry name" value="beta-N-acetylhexosaminidase-like domain"/>
    <property type="match status" value="1"/>
</dbReference>
<comment type="similarity">
    <text evidence="2">Belongs to the glycosyl hydrolase 20 family.</text>
</comment>